<dbReference type="InterPro" id="IPR002737">
    <property type="entry name" value="MEMO1_fam"/>
</dbReference>
<dbReference type="HAMAP" id="MF_00055">
    <property type="entry name" value="MEMO1"/>
    <property type="match status" value="1"/>
</dbReference>
<protein>
    <recommendedName>
        <fullName evidence="2">MEMO1 family protein ENM60_04235</fullName>
    </recommendedName>
</protein>
<dbReference type="Gene3D" id="3.40.830.10">
    <property type="entry name" value="LigB-like"/>
    <property type="match status" value="1"/>
</dbReference>
<organism evidence="3">
    <name type="scientific">Thermogladius calderae</name>
    <dbReference type="NCBI Taxonomy" id="1200300"/>
    <lineage>
        <taxon>Archaea</taxon>
        <taxon>Thermoproteota</taxon>
        <taxon>Thermoprotei</taxon>
        <taxon>Desulfurococcales</taxon>
        <taxon>Desulfurococcaceae</taxon>
        <taxon>Thermogladius</taxon>
    </lineage>
</organism>
<dbReference type="PANTHER" id="PTHR11060">
    <property type="entry name" value="PROTEIN MEMO1"/>
    <property type="match status" value="1"/>
</dbReference>
<proteinExistence type="inferred from homology"/>
<dbReference type="NCBIfam" id="NF001987">
    <property type="entry name" value="PRK00782.1"/>
    <property type="match status" value="1"/>
</dbReference>
<dbReference type="PANTHER" id="PTHR11060:SF0">
    <property type="entry name" value="PROTEIN MEMO1"/>
    <property type="match status" value="1"/>
</dbReference>
<reference evidence="3" key="1">
    <citation type="journal article" date="2020" name="mSystems">
        <title>Genome- and Community-Level Interaction Insights into Carbon Utilization and Element Cycling Functions of Hydrothermarchaeota in Hydrothermal Sediment.</title>
        <authorList>
            <person name="Zhou Z."/>
            <person name="Liu Y."/>
            <person name="Xu W."/>
            <person name="Pan J."/>
            <person name="Luo Z.H."/>
            <person name="Li M."/>
        </authorList>
    </citation>
    <scope>NUCLEOTIDE SEQUENCE [LARGE SCALE GENOMIC DNA]</scope>
    <source>
        <strain evidence="3">SpSt-110</strain>
    </source>
</reference>
<dbReference type="CDD" id="cd07361">
    <property type="entry name" value="MEMO_like"/>
    <property type="match status" value="1"/>
</dbReference>
<dbReference type="SUPFAM" id="SSF53213">
    <property type="entry name" value="LigB-like"/>
    <property type="match status" value="1"/>
</dbReference>
<dbReference type="NCBIfam" id="TIGR04336">
    <property type="entry name" value="AmmeMemoSam_B"/>
    <property type="match status" value="1"/>
</dbReference>
<accession>A0A7J3XZ73</accession>
<evidence type="ECO:0000256" key="1">
    <source>
        <dbReference type="ARBA" id="ARBA00006315"/>
    </source>
</evidence>
<sequence length="286" mass="31365">MSRRYPAVAGFFYPGGKKDLIASIEQSFLHKIGPGRKPAVASERNRKVIGFIVPHAGYMYSGPVAAHSYLELASSGVPETIIILGTNHTGYGALVSVYPDGSWVTPLGEIKVDGELAKRVVEHSGFAVLDEEAHIEEHSVEVQVPFIQYIYEDKVRILPITIGLHTVEVARDLASSIKKAVLELGRDVVILASSDFNHYEPQDVTFNKDMEAINYILREDTEGFYRVILERNISICGPGAIMTLMEYGKLHGGARRITVLKHATSGDITGDFSAVVGYASVKFEIT</sequence>
<gene>
    <name evidence="3" type="primary">amrB</name>
    <name evidence="3" type="ORF">ENM60_04235</name>
</gene>
<dbReference type="AlphaFoldDB" id="A0A7J3XZ73"/>
<comment type="caution">
    <text evidence="3">The sequence shown here is derived from an EMBL/GenBank/DDBJ whole genome shotgun (WGS) entry which is preliminary data.</text>
</comment>
<evidence type="ECO:0000313" key="3">
    <source>
        <dbReference type="EMBL" id="HHP67980.1"/>
    </source>
</evidence>
<evidence type="ECO:0000256" key="2">
    <source>
        <dbReference type="HAMAP-Rule" id="MF_00055"/>
    </source>
</evidence>
<dbReference type="EMBL" id="DRYK01000055">
    <property type="protein sequence ID" value="HHP67980.1"/>
    <property type="molecule type" value="Genomic_DNA"/>
</dbReference>
<name>A0A7J3XZ73_9CREN</name>
<dbReference type="Pfam" id="PF01875">
    <property type="entry name" value="Memo"/>
    <property type="match status" value="1"/>
</dbReference>
<comment type="similarity">
    <text evidence="1 2">Belongs to the MEMO1 family.</text>
</comment>